<dbReference type="AlphaFoldDB" id="A0A269TIF2"/>
<reference evidence="2 3" key="1">
    <citation type="journal article" date="2018" name="Genome Announc.">
        <title>Complete genomes of two Megasphaera elsdenii strains, NCIMB 702410 and ATCC 25940.</title>
        <authorList>
            <person name="Hatmaker E.A."/>
            <person name="O'Dell K."/>
            <person name="Riley L.A."/>
            <person name="Klingeman D.M."/>
            <person name="Guss A.M."/>
        </authorList>
    </citation>
    <scope>NUCLEOTIDE SEQUENCE [LARGE SCALE GENOMIC DNA]</scope>
    <source>
        <strain evidence="2 3">NCIMB702410</strain>
    </source>
</reference>
<dbReference type="GO" id="GO:0016758">
    <property type="term" value="F:hexosyltransferase activity"/>
    <property type="evidence" value="ECO:0007669"/>
    <property type="project" value="UniProtKB-ARBA"/>
</dbReference>
<sequence length="325" mass="37914">MNNKLLSVSVAAYNVEKTIEQCLDSFIQSKKLDLFEVLVVNDGSNDNTKKIVSAYVKKYPNTIRLIDKKNGGHGSTINAAVKTASGKYFKVVDGDDWVDTDAFDRLLEFLKTTDADLILNNYQEVYPKRKKQIDVIRHYAVDKIYSFDDMDPLYCLPMHATTIKLSKYRAVNESISEHRFYVDTEYVAFVAVAAKTVIFNEECVYQYRLGESGQSVSPEGMYKHIEDLIFVVERLTNFYFEKANNISPIYKKYILSIIDTRYNMIFGCFVSFKKSDKDWMLEKFDRKMITQYPTIAKKVNLYNKKCIRWNYRIILPVLRFLKNII</sequence>
<dbReference type="SUPFAM" id="SSF53448">
    <property type="entry name" value="Nucleotide-diphospho-sugar transferases"/>
    <property type="match status" value="1"/>
</dbReference>
<dbReference type="Proteomes" id="UP000238358">
    <property type="component" value="Chromosome"/>
</dbReference>
<feature type="domain" description="Glycosyltransferase 2-like" evidence="1">
    <location>
        <begin position="7"/>
        <end position="137"/>
    </location>
</feature>
<name>A0A269TIF2_MEGEL</name>
<accession>A0A269TIF2</accession>
<evidence type="ECO:0000313" key="3">
    <source>
        <dbReference type="Proteomes" id="UP000238358"/>
    </source>
</evidence>
<dbReference type="InterPro" id="IPR001173">
    <property type="entry name" value="Glyco_trans_2-like"/>
</dbReference>
<organism evidence="2 3">
    <name type="scientific">Megasphaera elsdenii</name>
    <dbReference type="NCBI Taxonomy" id="907"/>
    <lineage>
        <taxon>Bacteria</taxon>
        <taxon>Bacillati</taxon>
        <taxon>Bacillota</taxon>
        <taxon>Negativicutes</taxon>
        <taxon>Veillonellales</taxon>
        <taxon>Veillonellaceae</taxon>
        <taxon>Megasphaera</taxon>
    </lineage>
</organism>
<dbReference type="CDD" id="cd00761">
    <property type="entry name" value="Glyco_tranf_GTA_type"/>
    <property type="match status" value="1"/>
</dbReference>
<protein>
    <submittedName>
        <fullName evidence="2">Glycosyltransferase family 2 protein</fullName>
    </submittedName>
</protein>
<dbReference type="InterPro" id="IPR029044">
    <property type="entry name" value="Nucleotide-diphossugar_trans"/>
</dbReference>
<dbReference type="Gene3D" id="3.90.550.10">
    <property type="entry name" value="Spore Coat Polysaccharide Biosynthesis Protein SpsA, Chain A"/>
    <property type="match status" value="1"/>
</dbReference>
<evidence type="ECO:0000259" key="1">
    <source>
        <dbReference type="Pfam" id="PF00535"/>
    </source>
</evidence>
<proteinExistence type="predicted"/>
<dbReference type="Pfam" id="PF00535">
    <property type="entry name" value="Glycos_transf_2"/>
    <property type="match status" value="1"/>
</dbReference>
<dbReference type="PANTHER" id="PTHR22916">
    <property type="entry name" value="GLYCOSYLTRANSFERASE"/>
    <property type="match status" value="1"/>
</dbReference>
<dbReference type="PANTHER" id="PTHR22916:SF3">
    <property type="entry name" value="UDP-GLCNAC:BETAGAL BETA-1,3-N-ACETYLGLUCOSAMINYLTRANSFERASE-LIKE PROTEIN 1"/>
    <property type="match status" value="1"/>
</dbReference>
<dbReference type="EMBL" id="CP027569">
    <property type="protein sequence ID" value="AVO27902.1"/>
    <property type="molecule type" value="Genomic_DNA"/>
</dbReference>
<gene>
    <name evidence="2" type="ORF">C6Y28_09880</name>
</gene>
<evidence type="ECO:0000313" key="2">
    <source>
        <dbReference type="EMBL" id="AVO27902.1"/>
    </source>
</evidence>
<dbReference type="OrthoDB" id="396512at2"/>
<dbReference type="RefSeq" id="WP_051524993.1">
    <property type="nucleotide sequence ID" value="NZ_CABMON010000001.1"/>
</dbReference>
<keyword evidence="2" id="KW-0808">Transferase</keyword>